<evidence type="ECO:0000259" key="2">
    <source>
        <dbReference type="Pfam" id="PF03372"/>
    </source>
</evidence>
<dbReference type="EMBL" id="JAGYWB010000009">
    <property type="protein sequence ID" value="KAI0510547.1"/>
    <property type="molecule type" value="Genomic_DNA"/>
</dbReference>
<evidence type="ECO:0000313" key="4">
    <source>
        <dbReference type="EMBL" id="KAI0510547.1"/>
    </source>
</evidence>
<accession>A0A8T3BE34</accession>
<gene>
    <name evidence="4" type="ORF">KFK09_011151</name>
</gene>
<organism evidence="4 5">
    <name type="scientific">Dendrobium nobile</name>
    <name type="common">Orchid</name>
    <dbReference type="NCBI Taxonomy" id="94219"/>
    <lineage>
        <taxon>Eukaryota</taxon>
        <taxon>Viridiplantae</taxon>
        <taxon>Streptophyta</taxon>
        <taxon>Embryophyta</taxon>
        <taxon>Tracheophyta</taxon>
        <taxon>Spermatophyta</taxon>
        <taxon>Magnoliopsida</taxon>
        <taxon>Liliopsida</taxon>
        <taxon>Asparagales</taxon>
        <taxon>Orchidaceae</taxon>
        <taxon>Epidendroideae</taxon>
        <taxon>Malaxideae</taxon>
        <taxon>Dendrobiinae</taxon>
        <taxon>Dendrobium</taxon>
    </lineage>
</organism>
<name>A0A8T3BE34_DENNO</name>
<evidence type="ECO:0000313" key="5">
    <source>
        <dbReference type="Proteomes" id="UP000829196"/>
    </source>
</evidence>
<feature type="region of interest" description="Disordered" evidence="1">
    <location>
        <begin position="444"/>
        <end position="466"/>
    </location>
</feature>
<comment type="caution">
    <text evidence="4">The sequence shown here is derived from an EMBL/GenBank/DDBJ whole genome shotgun (WGS) entry which is preliminary data.</text>
</comment>
<evidence type="ECO:0008006" key="6">
    <source>
        <dbReference type="Google" id="ProtNLM"/>
    </source>
</evidence>
<dbReference type="Gene3D" id="3.60.10.10">
    <property type="entry name" value="Endonuclease/exonuclease/phosphatase"/>
    <property type="match status" value="1"/>
</dbReference>
<evidence type="ECO:0000259" key="3">
    <source>
        <dbReference type="Pfam" id="PF14111"/>
    </source>
</evidence>
<dbReference type="PANTHER" id="PTHR31286:SF179">
    <property type="entry name" value="RNASE H TYPE-1 DOMAIN-CONTAINING PROTEIN"/>
    <property type="match status" value="1"/>
</dbReference>
<proteinExistence type="predicted"/>
<protein>
    <recommendedName>
        <fullName evidence="6">DUF4283 domain-containing protein</fullName>
    </recommendedName>
</protein>
<reference evidence="4" key="1">
    <citation type="journal article" date="2022" name="Front. Genet.">
        <title>Chromosome-Scale Assembly of the Dendrobium nobile Genome Provides Insights Into the Molecular Mechanism of the Biosynthesis of the Medicinal Active Ingredient of Dendrobium.</title>
        <authorList>
            <person name="Xu Q."/>
            <person name="Niu S.-C."/>
            <person name="Li K.-L."/>
            <person name="Zheng P.-J."/>
            <person name="Zhang X.-J."/>
            <person name="Jia Y."/>
            <person name="Liu Y."/>
            <person name="Niu Y.-X."/>
            <person name="Yu L.-H."/>
            <person name="Chen D.-F."/>
            <person name="Zhang G.-Q."/>
        </authorList>
    </citation>
    <scope>NUCLEOTIDE SEQUENCE</scope>
    <source>
        <tissue evidence="4">Leaf</tissue>
    </source>
</reference>
<keyword evidence="5" id="KW-1185">Reference proteome</keyword>
<dbReference type="PANTHER" id="PTHR31286">
    <property type="entry name" value="GLYCINE-RICH CELL WALL STRUCTURAL PROTEIN 1.8-LIKE"/>
    <property type="match status" value="1"/>
</dbReference>
<sequence>MADAPVVNPWGKVADKAVVSKKGFFNLDAEGSVSPSKSRSFKEVLAGASSSGDIFPNVKQDVFNGVPAVLLSDDEVLKLASPFQYTLVGKFGLRRPNLDAIRNFFLSLKLSSFYSVGLLDARHVAIQLSNDLDYSRVFARRSYFILNCQMRVLKWTPFFDIKEESPIVPIWISFPNLRLHFFNSKVLHALGSIFGRPLQTDQATASKTRPSMARVLVEVDISRNHPKEVWVGSKAYGYMQKAEFEKVPEFCNHCKIHGHAVFDCFKLNPDLKKPAVHPNGGHGSAENNKVYVPVNKNIAEADVIPVEPISAVHNISLNDGETIVVEENVDGKEILQEKVDEPIKTGDNDTMMNKGKDMMPDPKLFILVNDLLNELPVKSNSVTLENALLSKQDINNLEDECSDTYEEGEVIPTFKVVSSPINNQGNISSSSKLKANKVVDEDVVSKGGKKKGKQGKNYCPATPRSTRAQNSSKEVVHCQVMVGDVSCFASFVYAACTRLNRLNLWEKLVNFANNINGPWCVGGDFNIIANANERRGGKCPNYKAMEDLNEMITNCNLNDIGFCGSPFTWNRANLFQRLDRILFNNEWLARFSGTNVKHLSRTLSDHVPLLLNINVLNHIGNYAFRFLNMWLLHDNFKEVLQNNWNAPVFPDNNISGMLRLWAKLARLKQCLRYWNKHIFKNVFSNIMDMEAKAIEWEGIFLDNPSEVNNAKLSAIKNDLVNLQKQEEAFWHQKANAKFIIEGDRNTKFFHAIANKNKTKSKIHKIINNDNITLDSDELICKSGVDYFMNLFKCNEGILPLPNPEYIPRYIETEENIMLCKLPLETEIFNVLREMNGDATAGPDGFTTKFFQKSWDIVKDDVILAVQDFFKGIRTEEFTRGIRFGFCFRFFFLCYFLSNFAGELS</sequence>
<dbReference type="OrthoDB" id="684496at2759"/>
<dbReference type="InterPro" id="IPR040256">
    <property type="entry name" value="At4g02000-like"/>
</dbReference>
<dbReference type="Pfam" id="PF14111">
    <property type="entry name" value="DUF4283"/>
    <property type="match status" value="1"/>
</dbReference>
<dbReference type="InterPro" id="IPR036691">
    <property type="entry name" value="Endo/exonu/phosph_ase_sf"/>
</dbReference>
<dbReference type="SUPFAM" id="SSF56219">
    <property type="entry name" value="DNase I-like"/>
    <property type="match status" value="1"/>
</dbReference>
<dbReference type="GO" id="GO:0003824">
    <property type="term" value="F:catalytic activity"/>
    <property type="evidence" value="ECO:0007669"/>
    <property type="project" value="InterPro"/>
</dbReference>
<dbReference type="InterPro" id="IPR005135">
    <property type="entry name" value="Endo/exonuclease/phosphatase"/>
</dbReference>
<feature type="domain" description="DUF4283" evidence="3">
    <location>
        <begin position="83"/>
        <end position="162"/>
    </location>
</feature>
<dbReference type="AlphaFoldDB" id="A0A8T3BE34"/>
<feature type="domain" description="Endonuclease/exonuclease/phosphatase" evidence="2">
    <location>
        <begin position="493"/>
        <end position="606"/>
    </location>
</feature>
<dbReference type="Pfam" id="PF03372">
    <property type="entry name" value="Exo_endo_phos"/>
    <property type="match status" value="1"/>
</dbReference>
<dbReference type="Proteomes" id="UP000829196">
    <property type="component" value="Unassembled WGS sequence"/>
</dbReference>
<evidence type="ECO:0000256" key="1">
    <source>
        <dbReference type="SAM" id="MobiDB-lite"/>
    </source>
</evidence>
<dbReference type="InterPro" id="IPR025558">
    <property type="entry name" value="DUF4283"/>
</dbReference>